<evidence type="ECO:0008006" key="4">
    <source>
        <dbReference type="Google" id="ProtNLM"/>
    </source>
</evidence>
<proteinExistence type="predicted"/>
<reference evidence="2 3" key="1">
    <citation type="submission" date="2018-05" db="EMBL/GenBank/DDBJ databases">
        <title>Novel Campyloabacter and Helicobacter Species and Strains.</title>
        <authorList>
            <person name="Mannion A.J."/>
            <person name="Shen Z."/>
            <person name="Fox J.G."/>
        </authorList>
    </citation>
    <scope>NUCLEOTIDE SEQUENCE [LARGE SCALE GENOMIC DNA]</scope>
    <source>
        <strain evidence="3">MIT10-5678</strain>
    </source>
</reference>
<evidence type="ECO:0000256" key="1">
    <source>
        <dbReference type="SAM" id="Phobius"/>
    </source>
</evidence>
<gene>
    <name evidence="2" type="ORF">CQA75_03875</name>
</gene>
<feature type="transmembrane region" description="Helical" evidence="1">
    <location>
        <begin position="166"/>
        <end position="183"/>
    </location>
</feature>
<evidence type="ECO:0000313" key="2">
    <source>
        <dbReference type="EMBL" id="TKX34045.1"/>
    </source>
</evidence>
<keyword evidence="1" id="KW-1133">Transmembrane helix</keyword>
<evidence type="ECO:0000313" key="3">
    <source>
        <dbReference type="Proteomes" id="UP000309584"/>
    </source>
</evidence>
<dbReference type="EMBL" id="NXLY01000006">
    <property type="protein sequence ID" value="TKX34045.1"/>
    <property type="molecule type" value="Genomic_DNA"/>
</dbReference>
<accession>A0ABY2TKH5</accession>
<keyword evidence="1" id="KW-0812">Transmembrane</keyword>
<dbReference type="RefSeq" id="WP_137623740.1">
    <property type="nucleotide sequence ID" value="NZ_NXLY01000006.1"/>
</dbReference>
<keyword evidence="1" id="KW-0472">Membrane</keyword>
<dbReference type="Proteomes" id="UP000309584">
    <property type="component" value="Unassembled WGS sequence"/>
</dbReference>
<protein>
    <recommendedName>
        <fullName evidence="4">Integral membrane protein</fullName>
    </recommendedName>
</protein>
<feature type="transmembrane region" description="Helical" evidence="1">
    <location>
        <begin position="12"/>
        <end position="35"/>
    </location>
</feature>
<name>A0ABY2TKH5_9BACT</name>
<comment type="caution">
    <text evidence="2">The sequence shown here is derived from an EMBL/GenBank/DDBJ whole genome shotgun (WGS) entry which is preliminary data.</text>
</comment>
<organism evidence="2 3">
    <name type="scientific">Campylobacter taeniopygiae</name>
    <dbReference type="NCBI Taxonomy" id="2510188"/>
    <lineage>
        <taxon>Bacteria</taxon>
        <taxon>Pseudomonadati</taxon>
        <taxon>Campylobacterota</taxon>
        <taxon>Epsilonproteobacteria</taxon>
        <taxon>Campylobacterales</taxon>
        <taxon>Campylobacteraceae</taxon>
        <taxon>Campylobacter</taxon>
    </lineage>
</organism>
<sequence length="184" mass="21103">MIHKNKLFRQIHIYISLFFLPCALMFAISGITYILGFDQDVGLKVQSYKLNQHIQKGKEREALIEYLVENKLKLPSNTEIIKSKNKGVSIGTIHYSANIAPMSENEYLITLKTRSLLGDMIMLHKDKGLWYFSILSVGFGITLFLLYISGLIITFFASKKDRKKQLFVLILGFLITFILAYISL</sequence>
<keyword evidence="3" id="KW-1185">Reference proteome</keyword>
<feature type="transmembrane region" description="Helical" evidence="1">
    <location>
        <begin position="129"/>
        <end position="154"/>
    </location>
</feature>